<organism evidence="2 3">
    <name type="scientific">Gordonia terrae</name>
    <dbReference type="NCBI Taxonomy" id="2055"/>
    <lineage>
        <taxon>Bacteria</taxon>
        <taxon>Bacillati</taxon>
        <taxon>Actinomycetota</taxon>
        <taxon>Actinomycetes</taxon>
        <taxon>Mycobacteriales</taxon>
        <taxon>Gordoniaceae</taxon>
        <taxon>Gordonia</taxon>
    </lineage>
</organism>
<protein>
    <recommendedName>
        <fullName evidence="1">Rv3651-like N-terminal domain-containing protein</fullName>
    </recommendedName>
</protein>
<dbReference type="InterPro" id="IPR041458">
    <property type="entry name" value="Rv3651-like_N"/>
</dbReference>
<evidence type="ECO:0000259" key="1">
    <source>
        <dbReference type="Pfam" id="PF18007"/>
    </source>
</evidence>
<dbReference type="Pfam" id="PF18007">
    <property type="entry name" value="Rv3651-like_N"/>
    <property type="match status" value="1"/>
</dbReference>
<dbReference type="EMBL" id="PKJC01000023">
    <property type="protein sequence ID" value="PKZ63577.1"/>
    <property type="molecule type" value="Genomic_DNA"/>
</dbReference>
<gene>
    <name evidence="2" type="ORF">CYJ73_21175</name>
</gene>
<proteinExistence type="predicted"/>
<comment type="caution">
    <text evidence="2">The sequence shown here is derived from an EMBL/GenBank/DDBJ whole genome shotgun (WGS) entry which is preliminary data.</text>
</comment>
<dbReference type="RefSeq" id="WP_101822084.1">
    <property type="nucleotide sequence ID" value="NZ_PKJC01000023.1"/>
</dbReference>
<name>A0A2I1R367_9ACTN</name>
<evidence type="ECO:0000313" key="3">
    <source>
        <dbReference type="Proteomes" id="UP000234662"/>
    </source>
</evidence>
<dbReference type="Proteomes" id="UP000234662">
    <property type="component" value="Unassembled WGS sequence"/>
</dbReference>
<dbReference type="AlphaFoldDB" id="A0A2I1R367"/>
<reference evidence="2 3" key="1">
    <citation type="submission" date="2017-12" db="EMBL/GenBank/DDBJ databases">
        <title>Phylogenetic diversity of female urinary microbiome.</title>
        <authorList>
            <person name="Thomas-White K."/>
            <person name="Wolfe A.J."/>
        </authorList>
    </citation>
    <scope>NUCLEOTIDE SEQUENCE [LARGE SCALE GENOMIC DNA]</scope>
    <source>
        <strain evidence="2 3">UMB0777</strain>
    </source>
</reference>
<feature type="domain" description="Rv3651-like N-terminal" evidence="1">
    <location>
        <begin position="3"/>
        <end position="104"/>
    </location>
</feature>
<evidence type="ECO:0000313" key="2">
    <source>
        <dbReference type="EMBL" id="PKZ63577.1"/>
    </source>
</evidence>
<accession>A0A2I1R367</accession>
<sequence length="354" mass="39704">MSHWIVVETMGIGARGEVEPSVVFKDGRRSQYTSVQRLRQEVPNGDYAVYAHVLDALGTAAATGRPQAVVVSQVRIIAEPVFGPSQVVFAVQLWIGDAEATPPPRRLVGAFEFIYDEARDVAHIHDGPNIERDILGMDDSPGEVIRVAPEVFQYFYDFPRESDIGPFVRDMNTGRLDNGATFDSPLTVRHARDSDDQLRYRCYMTMRAVHLSSRWALRGVVHDINDVEPAEFIAFNRHTARVIANLEERQSGLGRIDFATGLVTDWLRTPPPPLDSWLTDSPIFHEDDREEIAAAQLALLTRRQERATYRARVRFAGSPPDLWHMAQITITPDKQGEDGLGFLTVEPLPETMAS</sequence>